<dbReference type="EMBL" id="MU005780">
    <property type="protein sequence ID" value="KAF2704894.1"/>
    <property type="molecule type" value="Genomic_DNA"/>
</dbReference>
<dbReference type="AlphaFoldDB" id="A0A6G1JWB0"/>
<dbReference type="PANTHER" id="PTHR21310">
    <property type="entry name" value="AMINOGLYCOSIDE PHOSPHOTRANSFERASE-RELATED-RELATED"/>
    <property type="match status" value="1"/>
</dbReference>
<dbReference type="Gene3D" id="3.90.1200.10">
    <property type="match status" value="1"/>
</dbReference>
<dbReference type="OrthoDB" id="2906425at2759"/>
<protein>
    <recommendedName>
        <fullName evidence="1">Aminoglycoside phosphotransferase domain-containing protein</fullName>
    </recommendedName>
</protein>
<dbReference type="InterPro" id="IPR051678">
    <property type="entry name" value="AGP_Transferase"/>
</dbReference>
<dbReference type="InterPro" id="IPR011009">
    <property type="entry name" value="Kinase-like_dom_sf"/>
</dbReference>
<accession>A0A6G1JWB0</accession>
<evidence type="ECO:0000259" key="1">
    <source>
        <dbReference type="Pfam" id="PF01636"/>
    </source>
</evidence>
<sequence>MSFVVKRRDLRHLTKETIEEHAAKGITMDALTLHRSGGHRIVLTHGDLNQANIMVKHGKIVSLIDWEFSGWYPEYWEYVNFCMHIRPTHKGWMNYAKDIFSDTFDDDLVFTIALLHCL</sequence>
<reference evidence="2" key="1">
    <citation type="journal article" date="2020" name="Stud. Mycol.">
        <title>101 Dothideomycetes genomes: a test case for predicting lifestyles and emergence of pathogens.</title>
        <authorList>
            <person name="Haridas S."/>
            <person name="Albert R."/>
            <person name="Binder M."/>
            <person name="Bloem J."/>
            <person name="Labutti K."/>
            <person name="Salamov A."/>
            <person name="Andreopoulos B."/>
            <person name="Baker S."/>
            <person name="Barry K."/>
            <person name="Bills G."/>
            <person name="Bluhm B."/>
            <person name="Cannon C."/>
            <person name="Castanera R."/>
            <person name="Culley D."/>
            <person name="Daum C."/>
            <person name="Ezra D."/>
            <person name="Gonzalez J."/>
            <person name="Henrissat B."/>
            <person name="Kuo A."/>
            <person name="Liang C."/>
            <person name="Lipzen A."/>
            <person name="Lutzoni F."/>
            <person name="Magnuson J."/>
            <person name="Mondo S."/>
            <person name="Nolan M."/>
            <person name="Ohm R."/>
            <person name="Pangilinan J."/>
            <person name="Park H.-J."/>
            <person name="Ramirez L."/>
            <person name="Alfaro M."/>
            <person name="Sun H."/>
            <person name="Tritt A."/>
            <person name="Yoshinaga Y."/>
            <person name="Zwiers L.-H."/>
            <person name="Turgeon B."/>
            <person name="Goodwin S."/>
            <person name="Spatafora J."/>
            <person name="Crous P."/>
            <person name="Grigoriev I."/>
        </authorList>
    </citation>
    <scope>NUCLEOTIDE SEQUENCE</scope>
    <source>
        <strain evidence="2">CBS 279.74</strain>
    </source>
</reference>
<name>A0A6G1JWB0_9PLEO</name>
<dbReference type="SUPFAM" id="SSF56112">
    <property type="entry name" value="Protein kinase-like (PK-like)"/>
    <property type="match status" value="1"/>
</dbReference>
<gene>
    <name evidence="2" type="ORF">K504DRAFT_537480</name>
</gene>
<dbReference type="PANTHER" id="PTHR21310:SF58">
    <property type="entry name" value="AMINOGLYCOSIDE PHOSPHOTRANSFERASE DOMAIN-CONTAINING PROTEIN"/>
    <property type="match status" value="1"/>
</dbReference>
<keyword evidence="3" id="KW-1185">Reference proteome</keyword>
<dbReference type="InterPro" id="IPR002575">
    <property type="entry name" value="Aminoglycoside_PTrfase"/>
</dbReference>
<dbReference type="Proteomes" id="UP000799428">
    <property type="component" value="Unassembled WGS sequence"/>
</dbReference>
<evidence type="ECO:0000313" key="2">
    <source>
        <dbReference type="EMBL" id="KAF2704894.1"/>
    </source>
</evidence>
<organism evidence="2 3">
    <name type="scientific">Pleomassaria siparia CBS 279.74</name>
    <dbReference type="NCBI Taxonomy" id="1314801"/>
    <lineage>
        <taxon>Eukaryota</taxon>
        <taxon>Fungi</taxon>
        <taxon>Dikarya</taxon>
        <taxon>Ascomycota</taxon>
        <taxon>Pezizomycotina</taxon>
        <taxon>Dothideomycetes</taxon>
        <taxon>Pleosporomycetidae</taxon>
        <taxon>Pleosporales</taxon>
        <taxon>Pleomassariaceae</taxon>
        <taxon>Pleomassaria</taxon>
    </lineage>
</organism>
<proteinExistence type="predicted"/>
<dbReference type="Pfam" id="PF01636">
    <property type="entry name" value="APH"/>
    <property type="match status" value="1"/>
</dbReference>
<evidence type="ECO:0000313" key="3">
    <source>
        <dbReference type="Proteomes" id="UP000799428"/>
    </source>
</evidence>
<feature type="domain" description="Aminoglycoside phosphotransferase" evidence="1">
    <location>
        <begin position="15"/>
        <end position="86"/>
    </location>
</feature>